<accession>A0A087DI53</accession>
<evidence type="ECO:0000313" key="1">
    <source>
        <dbReference type="EMBL" id="KFI95203.1"/>
    </source>
</evidence>
<sequence length="206" mass="23570">MTNTITTTTTMPASAKTRDRLLLWVDTETDGVNPELCEIFEVGLKLTDMRATRILRSMSVVVRRECVHVDRGNWKAIRMHVDNRLLDECLDDERSSSMAAVGLQVGDFITAATNDAIVYPAGTNLTFDLRIIRRILSSQLDGHTADRIMNTLHYRHLDVTSFRLADQALDHDPYQHHAGTHRVDDCLTRDIQDYREYLQRLNGDEQ</sequence>
<dbReference type="RefSeq" id="WP_046726313.1">
    <property type="nucleotide sequence ID" value="NZ_CAUPKV010000009.1"/>
</dbReference>
<name>A0A087DI53_9BIFI</name>
<dbReference type="GO" id="GO:0003676">
    <property type="term" value="F:nucleic acid binding"/>
    <property type="evidence" value="ECO:0007669"/>
    <property type="project" value="InterPro"/>
</dbReference>
<dbReference type="eggNOG" id="COG1949">
    <property type="taxonomic scope" value="Bacteria"/>
</dbReference>
<keyword evidence="2" id="KW-1185">Reference proteome</keyword>
<dbReference type="SUPFAM" id="SSF53098">
    <property type="entry name" value="Ribonuclease H-like"/>
    <property type="match status" value="1"/>
</dbReference>
<dbReference type="STRING" id="158787.BSCA_1021"/>
<comment type="caution">
    <text evidence="1">The sequence shown here is derived from an EMBL/GenBank/DDBJ whole genome shotgun (WGS) entry which is preliminary data.</text>
</comment>
<protein>
    <submittedName>
        <fullName evidence="1">Oligoribonuclease</fullName>
    </submittedName>
</protein>
<dbReference type="GeneID" id="85166002"/>
<evidence type="ECO:0000313" key="2">
    <source>
        <dbReference type="Proteomes" id="UP000029033"/>
    </source>
</evidence>
<dbReference type="InterPro" id="IPR012337">
    <property type="entry name" value="RNaseH-like_sf"/>
</dbReference>
<organism evidence="1 2">
    <name type="scientific">Bifidobacterium scardovii</name>
    <dbReference type="NCBI Taxonomy" id="158787"/>
    <lineage>
        <taxon>Bacteria</taxon>
        <taxon>Bacillati</taxon>
        <taxon>Actinomycetota</taxon>
        <taxon>Actinomycetes</taxon>
        <taxon>Bifidobacteriales</taxon>
        <taxon>Bifidobacteriaceae</taxon>
        <taxon>Bifidobacterium</taxon>
    </lineage>
</organism>
<proteinExistence type="predicted"/>
<dbReference type="InterPro" id="IPR036397">
    <property type="entry name" value="RNaseH_sf"/>
</dbReference>
<gene>
    <name evidence="1" type="ORF">BSCA_1021</name>
</gene>
<dbReference type="AlphaFoldDB" id="A0A087DI53"/>
<dbReference type="Gene3D" id="3.30.420.10">
    <property type="entry name" value="Ribonuclease H-like superfamily/Ribonuclease H"/>
    <property type="match status" value="1"/>
</dbReference>
<dbReference type="Proteomes" id="UP000029033">
    <property type="component" value="Unassembled WGS sequence"/>
</dbReference>
<dbReference type="EMBL" id="JGZO01000004">
    <property type="protein sequence ID" value="KFI95203.1"/>
    <property type="molecule type" value="Genomic_DNA"/>
</dbReference>
<dbReference type="OrthoDB" id="3240518at2"/>
<reference evidence="1 2" key="1">
    <citation type="submission" date="2014-03" db="EMBL/GenBank/DDBJ databases">
        <title>Genomics of Bifidobacteria.</title>
        <authorList>
            <person name="Ventura M."/>
            <person name="Milani C."/>
            <person name="Lugli G.A."/>
        </authorList>
    </citation>
    <scope>NUCLEOTIDE SEQUENCE [LARGE SCALE GENOMIC DNA]</scope>
    <source>
        <strain evidence="1 2">LMG 21589</strain>
    </source>
</reference>